<sequence>MAPVSGAYNPEFLDDFLPLYYGKLFPINAFYKWITYSDKSRGGNREISFTLRDDVYIRFQSFSNEQDFQRALKDKRPHKIDIGAVYNYSMILASSTFCGSTRDVVVYIAGCVMQEQEDFEQEPGQPLPVISAS</sequence>
<reference evidence="2" key="1">
    <citation type="journal article" date="2020" name="Cell">
        <title>Large-Scale Comparative Analyses of Tick Genomes Elucidate Their Genetic Diversity and Vector Capacities.</title>
        <authorList>
            <consortium name="Tick Genome and Microbiome Consortium (TIGMIC)"/>
            <person name="Jia N."/>
            <person name="Wang J."/>
            <person name="Shi W."/>
            <person name="Du L."/>
            <person name="Sun Y."/>
            <person name="Zhan W."/>
            <person name="Jiang J.F."/>
            <person name="Wang Q."/>
            <person name="Zhang B."/>
            <person name="Ji P."/>
            <person name="Bell-Sakyi L."/>
            <person name="Cui X.M."/>
            <person name="Yuan T.T."/>
            <person name="Jiang B.G."/>
            <person name="Yang W.F."/>
            <person name="Lam T.T."/>
            <person name="Chang Q.C."/>
            <person name="Ding S.J."/>
            <person name="Wang X.J."/>
            <person name="Zhu J.G."/>
            <person name="Ruan X.D."/>
            <person name="Zhao L."/>
            <person name="Wei J.T."/>
            <person name="Ye R.Z."/>
            <person name="Que T.C."/>
            <person name="Du C.H."/>
            <person name="Zhou Y.H."/>
            <person name="Cheng J.X."/>
            <person name="Dai P.F."/>
            <person name="Guo W.B."/>
            <person name="Han X.H."/>
            <person name="Huang E.J."/>
            <person name="Li L.F."/>
            <person name="Wei W."/>
            <person name="Gao Y.C."/>
            <person name="Liu J.Z."/>
            <person name="Shao H.Z."/>
            <person name="Wang X."/>
            <person name="Wang C.C."/>
            <person name="Yang T.C."/>
            <person name="Huo Q.B."/>
            <person name="Li W."/>
            <person name="Chen H.Y."/>
            <person name="Chen S.E."/>
            <person name="Zhou L.G."/>
            <person name="Ni X.B."/>
            <person name="Tian J.H."/>
            <person name="Sheng Y."/>
            <person name="Liu T."/>
            <person name="Pan Y.S."/>
            <person name="Xia L.Y."/>
            <person name="Li J."/>
            <person name="Zhao F."/>
            <person name="Cao W.C."/>
        </authorList>
    </citation>
    <scope>NUCLEOTIDE SEQUENCE</scope>
    <source>
        <strain evidence="2">Rmic-2018</strain>
    </source>
</reference>
<dbReference type="AlphaFoldDB" id="A0A9J6DDR7"/>
<reference evidence="2" key="2">
    <citation type="submission" date="2021-09" db="EMBL/GenBank/DDBJ databases">
        <authorList>
            <person name="Jia N."/>
            <person name="Wang J."/>
            <person name="Shi W."/>
            <person name="Du L."/>
            <person name="Sun Y."/>
            <person name="Zhan W."/>
            <person name="Jiang J."/>
            <person name="Wang Q."/>
            <person name="Zhang B."/>
            <person name="Ji P."/>
            <person name="Sakyi L.B."/>
            <person name="Cui X."/>
            <person name="Yuan T."/>
            <person name="Jiang B."/>
            <person name="Yang W."/>
            <person name="Lam T.T.-Y."/>
            <person name="Chang Q."/>
            <person name="Ding S."/>
            <person name="Wang X."/>
            <person name="Zhu J."/>
            <person name="Ruan X."/>
            <person name="Zhao L."/>
            <person name="Wei J."/>
            <person name="Que T."/>
            <person name="Du C."/>
            <person name="Cheng J."/>
            <person name="Dai P."/>
            <person name="Han X."/>
            <person name="Huang E."/>
            <person name="Gao Y."/>
            <person name="Liu J."/>
            <person name="Shao H."/>
            <person name="Ye R."/>
            <person name="Li L."/>
            <person name="Wei W."/>
            <person name="Wang X."/>
            <person name="Wang C."/>
            <person name="Huo Q."/>
            <person name="Li W."/>
            <person name="Guo W."/>
            <person name="Chen H."/>
            <person name="Chen S."/>
            <person name="Zhou L."/>
            <person name="Zhou L."/>
            <person name="Ni X."/>
            <person name="Tian J."/>
            <person name="Zhou Y."/>
            <person name="Sheng Y."/>
            <person name="Liu T."/>
            <person name="Pan Y."/>
            <person name="Xia L."/>
            <person name="Li J."/>
            <person name="Zhao F."/>
            <person name="Cao W."/>
        </authorList>
    </citation>
    <scope>NUCLEOTIDE SEQUENCE</scope>
    <source>
        <strain evidence="2">Rmic-2018</strain>
        <tissue evidence="2">Larvae</tissue>
    </source>
</reference>
<protein>
    <submittedName>
        <fullName evidence="2">Uncharacterized protein</fullName>
    </submittedName>
</protein>
<name>A0A9J6DDR7_RHIMP</name>
<dbReference type="VEuPathDB" id="VectorBase:LOC119176039"/>
<dbReference type="Gene3D" id="3.90.920.10">
    <property type="entry name" value="DNA primase, PRIM domain"/>
    <property type="match status" value="1"/>
</dbReference>
<dbReference type="Proteomes" id="UP000821866">
    <property type="component" value="Chromosome 8"/>
</dbReference>
<dbReference type="EMBL" id="JABSTU010000010">
    <property type="protein sequence ID" value="KAH8020139.1"/>
    <property type="molecule type" value="Genomic_DNA"/>
</dbReference>
<dbReference type="SUPFAM" id="SSF56747">
    <property type="entry name" value="Prim-pol domain"/>
    <property type="match status" value="1"/>
</dbReference>
<evidence type="ECO:0000313" key="3">
    <source>
        <dbReference type="Proteomes" id="UP000821866"/>
    </source>
</evidence>
<evidence type="ECO:0000313" key="2">
    <source>
        <dbReference type="EMBL" id="KAH8020139.1"/>
    </source>
</evidence>
<comment type="caution">
    <text evidence="2">The sequence shown here is derived from an EMBL/GenBank/DDBJ whole genome shotgun (WGS) entry which is preliminary data.</text>
</comment>
<keyword evidence="3" id="KW-1185">Reference proteome</keyword>
<comment type="similarity">
    <text evidence="1">Belongs to the eukaryotic-type primase small subunit family.</text>
</comment>
<proteinExistence type="inferred from homology"/>
<accession>A0A9J6DDR7</accession>
<gene>
    <name evidence="2" type="ORF">HPB51_024944</name>
</gene>
<organism evidence="2 3">
    <name type="scientific">Rhipicephalus microplus</name>
    <name type="common">Cattle tick</name>
    <name type="synonym">Boophilus microplus</name>
    <dbReference type="NCBI Taxonomy" id="6941"/>
    <lineage>
        <taxon>Eukaryota</taxon>
        <taxon>Metazoa</taxon>
        <taxon>Ecdysozoa</taxon>
        <taxon>Arthropoda</taxon>
        <taxon>Chelicerata</taxon>
        <taxon>Arachnida</taxon>
        <taxon>Acari</taxon>
        <taxon>Parasitiformes</taxon>
        <taxon>Ixodida</taxon>
        <taxon>Ixodoidea</taxon>
        <taxon>Ixodidae</taxon>
        <taxon>Rhipicephalinae</taxon>
        <taxon>Rhipicephalus</taxon>
        <taxon>Boophilus</taxon>
    </lineage>
</organism>
<dbReference type="PANTHER" id="PTHR10536">
    <property type="entry name" value="DNA PRIMASE SMALL SUBUNIT"/>
    <property type="match status" value="1"/>
</dbReference>
<evidence type="ECO:0000256" key="1">
    <source>
        <dbReference type="ARBA" id="ARBA00009762"/>
    </source>
</evidence>